<protein>
    <recommendedName>
        <fullName evidence="3">SCP domain-containing protein</fullName>
    </recommendedName>
</protein>
<evidence type="ECO:0000313" key="5">
    <source>
        <dbReference type="Proteomes" id="UP000729402"/>
    </source>
</evidence>
<keyword evidence="5" id="KW-1185">Reference proteome</keyword>
<reference evidence="4" key="2">
    <citation type="submission" date="2021-02" db="EMBL/GenBank/DDBJ databases">
        <authorList>
            <person name="Kimball J.A."/>
            <person name="Haas M.W."/>
            <person name="Macchietto M."/>
            <person name="Kono T."/>
            <person name="Duquette J."/>
            <person name="Shao M."/>
        </authorList>
    </citation>
    <scope>NUCLEOTIDE SEQUENCE</scope>
    <source>
        <tissue evidence="4">Fresh leaf tissue</tissue>
    </source>
</reference>
<accession>A0A8J5VG86</accession>
<feature type="domain" description="SCP" evidence="3">
    <location>
        <begin position="75"/>
        <end position="206"/>
    </location>
</feature>
<feature type="signal peptide" evidence="2">
    <location>
        <begin position="1"/>
        <end position="20"/>
    </location>
</feature>
<dbReference type="AlphaFoldDB" id="A0A8J5VG86"/>
<dbReference type="FunFam" id="3.40.33.10:FF:000004">
    <property type="entry name" value="CAP, cysteine-rich secretory protein, antigen 5"/>
    <property type="match status" value="1"/>
</dbReference>
<dbReference type="EMBL" id="JAAALK010000284">
    <property type="protein sequence ID" value="KAG8069062.1"/>
    <property type="molecule type" value="Genomic_DNA"/>
</dbReference>
<dbReference type="SMART" id="SM00198">
    <property type="entry name" value="SCP"/>
    <property type="match status" value="1"/>
</dbReference>
<dbReference type="Pfam" id="PF00188">
    <property type="entry name" value="CAP"/>
    <property type="match status" value="1"/>
</dbReference>
<organism evidence="4 5">
    <name type="scientific">Zizania palustris</name>
    <name type="common">Northern wild rice</name>
    <dbReference type="NCBI Taxonomy" id="103762"/>
    <lineage>
        <taxon>Eukaryota</taxon>
        <taxon>Viridiplantae</taxon>
        <taxon>Streptophyta</taxon>
        <taxon>Embryophyta</taxon>
        <taxon>Tracheophyta</taxon>
        <taxon>Spermatophyta</taxon>
        <taxon>Magnoliopsida</taxon>
        <taxon>Liliopsida</taxon>
        <taxon>Poales</taxon>
        <taxon>Poaceae</taxon>
        <taxon>BOP clade</taxon>
        <taxon>Oryzoideae</taxon>
        <taxon>Oryzeae</taxon>
        <taxon>Zizaniinae</taxon>
        <taxon>Zizania</taxon>
    </lineage>
</organism>
<dbReference type="InterPro" id="IPR014044">
    <property type="entry name" value="CAP_dom"/>
</dbReference>
<dbReference type="PANTHER" id="PTHR10334">
    <property type="entry name" value="CYSTEINE-RICH SECRETORY PROTEIN-RELATED"/>
    <property type="match status" value="1"/>
</dbReference>
<evidence type="ECO:0000313" key="4">
    <source>
        <dbReference type="EMBL" id="KAG8069062.1"/>
    </source>
</evidence>
<comment type="caution">
    <text evidence="4">The sequence shown here is derived from an EMBL/GenBank/DDBJ whole genome shotgun (WGS) entry which is preliminary data.</text>
</comment>
<gene>
    <name evidence="4" type="ORF">GUJ93_ZPchr0005g15877</name>
</gene>
<sequence>MASLFALLLAFSVLLPSASPTSFDPDHQIAPDHQIPKLVNSSSPSPEPAPSSSNAPAPKPGGLVSPTNGTGSYKGMRREFVNGHNKVRARYGVPPLTWNNKLARQARRWSNAMRNDCELKHSGSKFGESLFVDGNGWNATASDAVTMWTDEEPLYDKQTGRCNGGHNFGDCGHFALMVKKKYRTMGCARSECYKGGVFIVCNYYLQNP</sequence>
<feature type="region of interest" description="Disordered" evidence="1">
    <location>
        <begin position="24"/>
        <end position="76"/>
    </location>
</feature>
<dbReference type="InterPro" id="IPR001283">
    <property type="entry name" value="CRISP-related"/>
</dbReference>
<keyword evidence="2" id="KW-0732">Signal</keyword>
<feature type="chain" id="PRO_5035164093" description="SCP domain-containing protein" evidence="2">
    <location>
        <begin position="21"/>
        <end position="208"/>
    </location>
</feature>
<evidence type="ECO:0000259" key="3">
    <source>
        <dbReference type="SMART" id="SM00198"/>
    </source>
</evidence>
<proteinExistence type="predicted"/>
<dbReference type="OrthoDB" id="337038at2759"/>
<dbReference type="Proteomes" id="UP000729402">
    <property type="component" value="Unassembled WGS sequence"/>
</dbReference>
<evidence type="ECO:0000256" key="1">
    <source>
        <dbReference type="SAM" id="MobiDB-lite"/>
    </source>
</evidence>
<evidence type="ECO:0000256" key="2">
    <source>
        <dbReference type="SAM" id="SignalP"/>
    </source>
</evidence>
<name>A0A8J5VG86_ZIZPA</name>
<reference evidence="4" key="1">
    <citation type="journal article" date="2021" name="bioRxiv">
        <title>Whole Genome Assembly and Annotation of Northern Wild Rice, Zizania palustris L., Supports a Whole Genome Duplication in the Zizania Genus.</title>
        <authorList>
            <person name="Haas M."/>
            <person name="Kono T."/>
            <person name="Macchietto M."/>
            <person name="Millas R."/>
            <person name="McGilp L."/>
            <person name="Shao M."/>
            <person name="Duquette J."/>
            <person name="Hirsch C.N."/>
            <person name="Kimball J."/>
        </authorList>
    </citation>
    <scope>NUCLEOTIDE SEQUENCE</scope>
    <source>
        <tissue evidence="4">Fresh leaf tissue</tissue>
    </source>
</reference>